<feature type="region of interest" description="Disordered" evidence="1">
    <location>
        <begin position="90"/>
        <end position="126"/>
    </location>
</feature>
<gene>
    <name evidence="2" type="ORF">KC01_LOCUS28124</name>
</gene>
<feature type="compositionally biased region" description="Basic and acidic residues" evidence="1">
    <location>
        <begin position="226"/>
        <end position="239"/>
    </location>
</feature>
<evidence type="ECO:0000313" key="3">
    <source>
        <dbReference type="Proteomes" id="UP001497482"/>
    </source>
</evidence>
<name>A0AAV2LFN3_KNICA</name>
<feature type="region of interest" description="Disordered" evidence="1">
    <location>
        <begin position="160"/>
        <end position="193"/>
    </location>
</feature>
<accession>A0AAV2LFN3</accession>
<feature type="region of interest" description="Disordered" evidence="1">
    <location>
        <begin position="207"/>
        <end position="239"/>
    </location>
</feature>
<reference evidence="2 3" key="1">
    <citation type="submission" date="2024-04" db="EMBL/GenBank/DDBJ databases">
        <authorList>
            <person name="Waldvogel A.-M."/>
            <person name="Schoenle A."/>
        </authorList>
    </citation>
    <scope>NUCLEOTIDE SEQUENCE [LARGE SCALE GENOMIC DNA]</scope>
</reference>
<keyword evidence="3" id="KW-1185">Reference proteome</keyword>
<evidence type="ECO:0000256" key="1">
    <source>
        <dbReference type="SAM" id="MobiDB-lite"/>
    </source>
</evidence>
<protein>
    <submittedName>
        <fullName evidence="2">Uncharacterized protein</fullName>
    </submittedName>
</protein>
<proteinExistence type="predicted"/>
<sequence length="239" mass="24858">MFLNHGGIGGSVLVSGTLDGGGGGGWGGGGGVGGGDSQPGGEALTCNVVPREITSTVTNALLRPLLTDCVRTNMADAELIVKSLSVHSLGGHGPAPSWRPSHGSVTKRRHGGSGPELKQGPPPPRVLSRFFLEKPPFQSAGGAAEPEPWVAVLEGPSWRVERPGGAQETRDTAPSGRGVGRVGAGTNGSSSEFVCLEMDETKVNALERKWPNQPNHPTAVVHRSPQKSEEPEANWKKDF</sequence>
<organism evidence="2 3">
    <name type="scientific">Knipowitschia caucasica</name>
    <name type="common">Caucasian dwarf goby</name>
    <name type="synonym">Pomatoschistus caucasicus</name>
    <dbReference type="NCBI Taxonomy" id="637954"/>
    <lineage>
        <taxon>Eukaryota</taxon>
        <taxon>Metazoa</taxon>
        <taxon>Chordata</taxon>
        <taxon>Craniata</taxon>
        <taxon>Vertebrata</taxon>
        <taxon>Euteleostomi</taxon>
        <taxon>Actinopterygii</taxon>
        <taxon>Neopterygii</taxon>
        <taxon>Teleostei</taxon>
        <taxon>Neoteleostei</taxon>
        <taxon>Acanthomorphata</taxon>
        <taxon>Gobiaria</taxon>
        <taxon>Gobiiformes</taxon>
        <taxon>Gobioidei</taxon>
        <taxon>Gobiidae</taxon>
        <taxon>Gobiinae</taxon>
        <taxon>Knipowitschia</taxon>
    </lineage>
</organism>
<evidence type="ECO:0000313" key="2">
    <source>
        <dbReference type="EMBL" id="CAL1599948.1"/>
    </source>
</evidence>
<dbReference type="AlphaFoldDB" id="A0AAV2LFN3"/>
<dbReference type="EMBL" id="OZ035845">
    <property type="protein sequence ID" value="CAL1599948.1"/>
    <property type="molecule type" value="Genomic_DNA"/>
</dbReference>
<feature type="compositionally biased region" description="Gly residues" evidence="1">
    <location>
        <begin position="177"/>
        <end position="186"/>
    </location>
</feature>
<dbReference type="Proteomes" id="UP001497482">
    <property type="component" value="Chromosome 23"/>
</dbReference>